<sequence length="156" mass="16843">MKHYLPGPMSRFLSLLPALPLLLGGCATLSDSPVQQLELHAVLDYREVAGVGCILNNDKGRWFVVVPGRVTVTRSSQPLTVTCKKDGMRIAQEVVGARADTASMMGNVVISAGLGQLVDRHSGAGYGYPAHVTVLMEAVNRREELAEQQRVESPVF</sequence>
<evidence type="ECO:0000313" key="1">
    <source>
        <dbReference type="EMBL" id="MFC0252807.1"/>
    </source>
</evidence>
<keyword evidence="2" id="KW-1185">Reference proteome</keyword>
<comment type="caution">
    <text evidence="1">The sequence shown here is derived from an EMBL/GenBank/DDBJ whole genome shotgun (WGS) entry which is preliminary data.</text>
</comment>
<evidence type="ECO:0000313" key="2">
    <source>
        <dbReference type="Proteomes" id="UP001589773"/>
    </source>
</evidence>
<protein>
    <recommendedName>
        <fullName evidence="3">Lipoprotein</fullName>
    </recommendedName>
</protein>
<dbReference type="PROSITE" id="PS51257">
    <property type="entry name" value="PROKAR_LIPOPROTEIN"/>
    <property type="match status" value="1"/>
</dbReference>
<proteinExistence type="predicted"/>
<organism evidence="1 2">
    <name type="scientific">Massilia consociata</name>
    <dbReference type="NCBI Taxonomy" id="760117"/>
    <lineage>
        <taxon>Bacteria</taxon>
        <taxon>Pseudomonadati</taxon>
        <taxon>Pseudomonadota</taxon>
        <taxon>Betaproteobacteria</taxon>
        <taxon>Burkholderiales</taxon>
        <taxon>Oxalobacteraceae</taxon>
        <taxon>Telluria group</taxon>
        <taxon>Massilia</taxon>
    </lineage>
</organism>
<dbReference type="RefSeq" id="WP_379679647.1">
    <property type="nucleotide sequence ID" value="NZ_JBHLWP010000011.1"/>
</dbReference>
<gene>
    <name evidence="1" type="ORF">ACFFJK_12990</name>
</gene>
<name>A0ABV6FGZ4_9BURK</name>
<evidence type="ECO:0008006" key="3">
    <source>
        <dbReference type="Google" id="ProtNLM"/>
    </source>
</evidence>
<accession>A0ABV6FGZ4</accession>
<dbReference type="EMBL" id="JBHLWP010000011">
    <property type="protein sequence ID" value="MFC0252807.1"/>
    <property type="molecule type" value="Genomic_DNA"/>
</dbReference>
<dbReference type="Proteomes" id="UP001589773">
    <property type="component" value="Unassembled WGS sequence"/>
</dbReference>
<reference evidence="1 2" key="1">
    <citation type="submission" date="2024-09" db="EMBL/GenBank/DDBJ databases">
        <authorList>
            <person name="Sun Q."/>
            <person name="Mori K."/>
        </authorList>
    </citation>
    <scope>NUCLEOTIDE SEQUENCE [LARGE SCALE GENOMIC DNA]</scope>
    <source>
        <strain evidence="1 2">CCM 7792</strain>
    </source>
</reference>